<dbReference type="GO" id="GO:0005737">
    <property type="term" value="C:cytoplasm"/>
    <property type="evidence" value="ECO:0007669"/>
    <property type="project" value="TreeGrafter"/>
</dbReference>
<protein>
    <recommendedName>
        <fullName evidence="2">1-phosphatidylinositol 4-kinase</fullName>
        <ecNumber evidence="2">2.7.1.67</ecNumber>
    </recommendedName>
</protein>
<dbReference type="InterPro" id="IPR000403">
    <property type="entry name" value="PI3/4_kinase_cat_dom"/>
</dbReference>
<dbReference type="GO" id="GO:0046854">
    <property type="term" value="P:phosphatidylinositol phosphate biosynthetic process"/>
    <property type="evidence" value="ECO:0007669"/>
    <property type="project" value="InterPro"/>
</dbReference>
<dbReference type="InterPro" id="IPR016024">
    <property type="entry name" value="ARM-type_fold"/>
</dbReference>
<dbReference type="InterPro" id="IPR018936">
    <property type="entry name" value="PI3/4_kinase_CS"/>
</dbReference>
<dbReference type="GO" id="GO:0016020">
    <property type="term" value="C:membrane"/>
    <property type="evidence" value="ECO:0007669"/>
    <property type="project" value="TreeGrafter"/>
</dbReference>
<gene>
    <name evidence="8" type="ORF">Ae201684_005829</name>
</gene>
<keyword evidence="3" id="KW-0808">Transferase</keyword>
<dbReference type="InterPro" id="IPR042236">
    <property type="entry name" value="PI3K_accessory_sf"/>
</dbReference>
<dbReference type="Proteomes" id="UP000481153">
    <property type="component" value="Unassembled WGS sequence"/>
</dbReference>
<dbReference type="CDD" id="cd05168">
    <property type="entry name" value="PI4Kc_III_beta"/>
    <property type="match status" value="1"/>
</dbReference>
<dbReference type="PROSITE" id="PS00915">
    <property type="entry name" value="PI3_4_KINASE_1"/>
    <property type="match status" value="1"/>
</dbReference>
<comment type="caution">
    <text evidence="8">The sequence shown here is derived from an EMBL/GenBank/DDBJ whole genome shotgun (WGS) entry which is preliminary data.</text>
</comment>
<dbReference type="SUPFAM" id="SSF48371">
    <property type="entry name" value="ARM repeat"/>
    <property type="match status" value="1"/>
</dbReference>
<feature type="compositionally biased region" description="Acidic residues" evidence="5">
    <location>
        <begin position="428"/>
        <end position="448"/>
    </location>
</feature>
<accession>A0A6G0XDX5</accession>
<keyword evidence="4" id="KW-0418">Kinase</keyword>
<dbReference type="Pfam" id="PF00454">
    <property type="entry name" value="PI3_PI4_kinase"/>
    <property type="match status" value="1"/>
</dbReference>
<dbReference type="PROSITE" id="PS51545">
    <property type="entry name" value="PIK_HELICAL"/>
    <property type="match status" value="1"/>
</dbReference>
<evidence type="ECO:0000259" key="7">
    <source>
        <dbReference type="PROSITE" id="PS51545"/>
    </source>
</evidence>
<dbReference type="InterPro" id="IPR015433">
    <property type="entry name" value="PI3/4_kinase"/>
</dbReference>
<evidence type="ECO:0000256" key="2">
    <source>
        <dbReference type="ARBA" id="ARBA00012169"/>
    </source>
</evidence>
<feature type="compositionally biased region" description="Low complexity" evidence="5">
    <location>
        <begin position="380"/>
        <end position="394"/>
    </location>
</feature>
<dbReference type="GO" id="GO:0048015">
    <property type="term" value="P:phosphatidylinositol-mediated signaling"/>
    <property type="evidence" value="ECO:0007669"/>
    <property type="project" value="TreeGrafter"/>
</dbReference>
<dbReference type="GO" id="GO:0004430">
    <property type="term" value="F:1-phosphatidylinositol 4-kinase activity"/>
    <property type="evidence" value="ECO:0007669"/>
    <property type="project" value="UniProtKB-EC"/>
</dbReference>
<evidence type="ECO:0000259" key="6">
    <source>
        <dbReference type="PROSITE" id="PS50290"/>
    </source>
</evidence>
<organism evidence="8 9">
    <name type="scientific">Aphanomyces euteiches</name>
    <dbReference type="NCBI Taxonomy" id="100861"/>
    <lineage>
        <taxon>Eukaryota</taxon>
        <taxon>Sar</taxon>
        <taxon>Stramenopiles</taxon>
        <taxon>Oomycota</taxon>
        <taxon>Saprolegniomycetes</taxon>
        <taxon>Saprolegniales</taxon>
        <taxon>Verrucalvaceae</taxon>
        <taxon>Aphanomyces</taxon>
    </lineage>
</organism>
<dbReference type="EC" id="2.7.1.67" evidence="2"/>
<dbReference type="VEuPathDB" id="FungiDB:AeMF1_009266"/>
<dbReference type="Gene3D" id="1.10.1070.11">
    <property type="entry name" value="Phosphatidylinositol 3-/4-kinase, catalytic domain"/>
    <property type="match status" value="1"/>
</dbReference>
<feature type="compositionally biased region" description="Basic and acidic residues" evidence="5">
    <location>
        <begin position="474"/>
        <end position="484"/>
    </location>
</feature>
<dbReference type="Gene3D" id="1.25.40.70">
    <property type="entry name" value="Phosphatidylinositol 3-kinase, accessory domain (PIK)"/>
    <property type="match status" value="1"/>
</dbReference>
<dbReference type="FunFam" id="1.10.1070.11:FF:000016">
    <property type="entry name" value="PIK1p Phosphatidylinositol 4-kinase"/>
    <property type="match status" value="1"/>
</dbReference>
<keyword evidence="9" id="KW-1185">Reference proteome</keyword>
<feature type="region of interest" description="Disordered" evidence="5">
    <location>
        <begin position="342"/>
        <end position="485"/>
    </location>
</feature>
<dbReference type="Pfam" id="PF21245">
    <property type="entry name" value="PI4KB-PIK1_PIK"/>
    <property type="match status" value="1"/>
</dbReference>
<dbReference type="InterPro" id="IPR057754">
    <property type="entry name" value="PI4-kinase_beta/PIK1_cat"/>
</dbReference>
<dbReference type="InterPro" id="IPR011009">
    <property type="entry name" value="Kinase-like_dom_sf"/>
</dbReference>
<dbReference type="InterPro" id="IPR049160">
    <property type="entry name" value="PI4KB-PIK1_PIK"/>
</dbReference>
<evidence type="ECO:0000313" key="9">
    <source>
        <dbReference type="Proteomes" id="UP000481153"/>
    </source>
</evidence>
<evidence type="ECO:0000256" key="5">
    <source>
        <dbReference type="SAM" id="MobiDB-lite"/>
    </source>
</evidence>
<dbReference type="SMART" id="SM00146">
    <property type="entry name" value="PI3Kc"/>
    <property type="match status" value="1"/>
</dbReference>
<name>A0A6G0XDX5_9STRA</name>
<dbReference type="InterPro" id="IPR001263">
    <property type="entry name" value="PI3K_accessory_dom"/>
</dbReference>
<feature type="compositionally biased region" description="Low complexity" evidence="5">
    <location>
        <begin position="353"/>
        <end position="372"/>
    </location>
</feature>
<reference evidence="8 9" key="1">
    <citation type="submission" date="2019-07" db="EMBL/GenBank/DDBJ databases">
        <title>Genomics analysis of Aphanomyces spp. identifies a new class of oomycete effector associated with host adaptation.</title>
        <authorList>
            <person name="Gaulin E."/>
        </authorList>
    </citation>
    <scope>NUCLEOTIDE SEQUENCE [LARGE SCALE GENOMIC DNA]</scope>
    <source>
        <strain evidence="8 9">ATCC 201684</strain>
    </source>
</reference>
<feature type="compositionally biased region" description="Polar residues" evidence="5">
    <location>
        <begin position="342"/>
        <end position="352"/>
    </location>
</feature>
<evidence type="ECO:0000256" key="4">
    <source>
        <dbReference type="ARBA" id="ARBA00022777"/>
    </source>
</evidence>
<dbReference type="PANTHER" id="PTHR10048">
    <property type="entry name" value="PHOSPHATIDYLINOSITOL KINASE"/>
    <property type="match status" value="1"/>
</dbReference>
<comment type="catalytic activity">
    <reaction evidence="1">
        <text>a 1,2-diacyl-sn-glycero-3-phospho-(1D-myo-inositol) + ATP = a 1,2-diacyl-sn-glycero-3-phospho-(1D-myo-inositol 4-phosphate) + ADP + H(+)</text>
        <dbReference type="Rhea" id="RHEA:19877"/>
        <dbReference type="ChEBI" id="CHEBI:15378"/>
        <dbReference type="ChEBI" id="CHEBI:30616"/>
        <dbReference type="ChEBI" id="CHEBI:57880"/>
        <dbReference type="ChEBI" id="CHEBI:58178"/>
        <dbReference type="ChEBI" id="CHEBI:456216"/>
        <dbReference type="EC" id="2.7.1.67"/>
    </reaction>
</comment>
<feature type="domain" description="PI3K/PI4K catalytic" evidence="6">
    <location>
        <begin position="533"/>
        <end position="808"/>
    </location>
</feature>
<evidence type="ECO:0000313" key="8">
    <source>
        <dbReference type="EMBL" id="KAF0738270.1"/>
    </source>
</evidence>
<proteinExistence type="predicted"/>
<feature type="domain" description="PIK helical" evidence="7">
    <location>
        <begin position="1"/>
        <end position="162"/>
    </location>
</feature>
<dbReference type="PANTHER" id="PTHR10048:SF22">
    <property type="entry name" value="PHOSPHATIDYLINOSITOL 4-KINASE BETA"/>
    <property type="match status" value="1"/>
</dbReference>
<dbReference type="InterPro" id="IPR036940">
    <property type="entry name" value="PI3/4_kinase_cat_sf"/>
</dbReference>
<dbReference type="PROSITE" id="PS50290">
    <property type="entry name" value="PI3_4_KINASE_3"/>
    <property type="match status" value="1"/>
</dbReference>
<dbReference type="AlphaFoldDB" id="A0A6G0XDX5"/>
<dbReference type="EMBL" id="VJMJ01000077">
    <property type="protein sequence ID" value="KAF0738270.1"/>
    <property type="molecule type" value="Genomic_DNA"/>
</dbReference>
<dbReference type="Gene3D" id="3.30.1010.10">
    <property type="entry name" value="Phosphatidylinositol 3-kinase Catalytic Subunit, Chain A, domain 4"/>
    <property type="match status" value="1"/>
</dbReference>
<evidence type="ECO:0000256" key="3">
    <source>
        <dbReference type="ARBA" id="ARBA00022679"/>
    </source>
</evidence>
<evidence type="ECO:0000256" key="1">
    <source>
        <dbReference type="ARBA" id="ARBA00001686"/>
    </source>
</evidence>
<feature type="compositionally biased region" description="Polar residues" evidence="5">
    <location>
        <begin position="404"/>
        <end position="419"/>
    </location>
</feature>
<dbReference type="SUPFAM" id="SSF56112">
    <property type="entry name" value="Protein kinase-like (PK-like)"/>
    <property type="match status" value="1"/>
</dbReference>
<sequence length="823" mass="92879">MFCCGRQRLQNGPLGHADEDDEHNEVDRVELFRRFWDGKLKEVADLISGRSESASSLSEWNPRNMFHVTLQLYAHKDVVDQLYSCFEENPDEVEFYIPQLCTFLLHGQYDKNPALEFFLLSQCRRSLHFAHRLHWFLQSFCANGSTYKSEGLSATVDKYSAENGQLLLEIAKQGGVPAKLFSMGLNEEEVDTPELSDTRDVALQLAEESIQSPEQIALYDTTPAFLKALTDLADRLIGVPLMDRKVHLRQGLAEIEAKFFPASTIYLPVGDAMHRVKSVLIDECFPFSTKERVPYLVCVEVVDCGQSHSSSSRSRRSSSASNNHSFTYTMKLPFNKTVTLAMSSSNDDNQPETGATPGTATTATGATTSTASRELSSGQTPPSTTTTEATSASEKSPRPHDTTTTKTFVVESLKTSFTVSIRGRNDDDSSDDSDSRNDDEDEEEEPQDPETKAAMGQWAHRKRKRSNAKYAKQRMVEVKSKESAGDQNVLNSRTKMMDMSPTAAWDETSGVIDEETPDAAQNYSTKPVIAFRERWSEKQDRLRSQSAHGSLPGWRLVPVIIKSNDDLRQEQLAAQLIAQCHKIFQEAQLPLKLRPYAVLATSATCGLIEAVPDTVSLDSLKKNDPNYTTLSDFYERYFGPRDGSRFKRARRHFVESLAAYSIVCYIFQIKDRHNGNILVDAEGHLIHIDFGFLFTNSPGGNIGFESAPFKLTDEFVELLDGPRSALFRHFRSLCVKAYWALHLNMDKLVLLVEMMLVNDQPEFRLPCFIRGKKETIDGLRDRLNPGLGKIACQEFVNELIDQSLNNWRTRWYDKYQYCCMGIL</sequence>